<dbReference type="Proteomes" id="UP000246114">
    <property type="component" value="Unassembled WGS sequence"/>
</dbReference>
<organism evidence="3 4">
    <name type="scientific">Clostridium cadaveris</name>
    <dbReference type="NCBI Taxonomy" id="1529"/>
    <lineage>
        <taxon>Bacteria</taxon>
        <taxon>Bacillati</taxon>
        <taxon>Bacillota</taxon>
        <taxon>Clostridia</taxon>
        <taxon>Eubacteriales</taxon>
        <taxon>Clostridiaceae</taxon>
        <taxon>Clostridium</taxon>
    </lineage>
</organism>
<evidence type="ECO:0000313" key="4">
    <source>
        <dbReference type="Proteomes" id="UP000246114"/>
    </source>
</evidence>
<dbReference type="PANTHER" id="PTHR46558">
    <property type="entry name" value="TRACRIPTIONAL REGULATORY PROTEIN-RELATED-RELATED"/>
    <property type="match status" value="1"/>
</dbReference>
<evidence type="ECO:0000256" key="1">
    <source>
        <dbReference type="ARBA" id="ARBA00023125"/>
    </source>
</evidence>
<dbReference type="SUPFAM" id="SSF47413">
    <property type="entry name" value="lambda repressor-like DNA-binding domains"/>
    <property type="match status" value="1"/>
</dbReference>
<evidence type="ECO:0000313" key="3">
    <source>
        <dbReference type="EMBL" id="PWL55450.1"/>
    </source>
</evidence>
<proteinExistence type="predicted"/>
<sequence length="111" mass="13212">MPSFGQRLRELRTENNLTQEELASHFGLHKTRISQYELDKRQADDEMKKKFAIYFNVSLDWLMGLTDMRNYTDDSTSTVALHSDHEYDALPEEAKKEIANYIEYIKQKYKK</sequence>
<dbReference type="CDD" id="cd00093">
    <property type="entry name" value="HTH_XRE"/>
    <property type="match status" value="1"/>
</dbReference>
<dbReference type="Pfam" id="PF12844">
    <property type="entry name" value="HTH_19"/>
    <property type="match status" value="1"/>
</dbReference>
<reference evidence="3 4" key="1">
    <citation type="submission" date="2018-03" db="EMBL/GenBank/DDBJ databases">
        <title>The uncultured portion of the human microbiome is neutrally assembled.</title>
        <authorList>
            <person name="Jeraldo P."/>
            <person name="Boardman L."/>
            <person name="White B.A."/>
            <person name="Nelson H."/>
            <person name="Goldenfeld N."/>
            <person name="Chia N."/>
        </authorList>
    </citation>
    <scope>NUCLEOTIDE SEQUENCE [LARGE SCALE GENOMIC DNA]</scope>
    <source>
        <strain evidence="3">CIM:MAG 903</strain>
    </source>
</reference>
<dbReference type="InterPro" id="IPR010982">
    <property type="entry name" value="Lambda_DNA-bd_dom_sf"/>
</dbReference>
<dbReference type="EMBL" id="QAMZ01000006">
    <property type="protein sequence ID" value="PWL55450.1"/>
    <property type="molecule type" value="Genomic_DNA"/>
</dbReference>
<dbReference type="AlphaFoldDB" id="A0A316MSQ5"/>
<name>A0A316MSQ5_9CLOT</name>
<accession>A0A316MSQ5</accession>
<evidence type="ECO:0000259" key="2">
    <source>
        <dbReference type="PROSITE" id="PS50943"/>
    </source>
</evidence>
<feature type="domain" description="HTH cro/C1-type" evidence="2">
    <location>
        <begin position="8"/>
        <end position="62"/>
    </location>
</feature>
<dbReference type="PROSITE" id="PS50943">
    <property type="entry name" value="HTH_CROC1"/>
    <property type="match status" value="1"/>
</dbReference>
<dbReference type="InterPro" id="IPR001387">
    <property type="entry name" value="Cro/C1-type_HTH"/>
</dbReference>
<dbReference type="PANTHER" id="PTHR46558:SF11">
    <property type="entry name" value="HTH-TYPE TRANSCRIPTIONAL REGULATOR XRE"/>
    <property type="match status" value="1"/>
</dbReference>
<dbReference type="Gene3D" id="1.10.260.40">
    <property type="entry name" value="lambda repressor-like DNA-binding domains"/>
    <property type="match status" value="1"/>
</dbReference>
<protein>
    <submittedName>
        <fullName evidence="3">XRE family transcriptional regulator</fullName>
    </submittedName>
</protein>
<gene>
    <name evidence="3" type="ORF">DBY38_01645</name>
</gene>
<dbReference type="GO" id="GO:0003677">
    <property type="term" value="F:DNA binding"/>
    <property type="evidence" value="ECO:0007669"/>
    <property type="project" value="UniProtKB-KW"/>
</dbReference>
<comment type="caution">
    <text evidence="3">The sequence shown here is derived from an EMBL/GenBank/DDBJ whole genome shotgun (WGS) entry which is preliminary data.</text>
</comment>
<keyword evidence="1" id="KW-0238">DNA-binding</keyword>
<dbReference type="SMART" id="SM00530">
    <property type="entry name" value="HTH_XRE"/>
    <property type="match status" value="1"/>
</dbReference>